<dbReference type="Proteomes" id="UP000799423">
    <property type="component" value="Unassembled WGS sequence"/>
</dbReference>
<dbReference type="AlphaFoldDB" id="A0A6A7B7W2"/>
<evidence type="ECO:0000256" key="2">
    <source>
        <dbReference type="ARBA" id="ARBA00022692"/>
    </source>
</evidence>
<dbReference type="PANTHER" id="PTHR33048:SF47">
    <property type="entry name" value="INTEGRAL MEMBRANE PROTEIN-RELATED"/>
    <property type="match status" value="1"/>
</dbReference>
<dbReference type="GO" id="GO:0016020">
    <property type="term" value="C:membrane"/>
    <property type="evidence" value="ECO:0007669"/>
    <property type="project" value="UniProtKB-SubCell"/>
</dbReference>
<accession>A0A6A7B7W2</accession>
<gene>
    <name evidence="8" type="ORF">T440DRAFT_517339</name>
</gene>
<dbReference type="EMBL" id="MU006302">
    <property type="protein sequence ID" value="KAF2851332.1"/>
    <property type="molecule type" value="Genomic_DNA"/>
</dbReference>
<evidence type="ECO:0000259" key="7">
    <source>
        <dbReference type="Pfam" id="PF20684"/>
    </source>
</evidence>
<comment type="similarity">
    <text evidence="5">Belongs to the SAT4 family.</text>
</comment>
<keyword evidence="4 6" id="KW-0472">Membrane</keyword>
<evidence type="ECO:0000256" key="1">
    <source>
        <dbReference type="ARBA" id="ARBA00004141"/>
    </source>
</evidence>
<evidence type="ECO:0000256" key="6">
    <source>
        <dbReference type="SAM" id="Phobius"/>
    </source>
</evidence>
<sequence>MGVGASETPWVSKEIFLGMMWGGEAVGSLFVFLRLGIRINSFRKLFADDLMVIFSWMCSMACCAIWQMGSRGLYDQYLLTTGELIPTPEVLARERRLLRGTVAYLWIYQTCIFGIKASFLVFFRRLDNHHEGLRKKWFWTVAVVTGIGYISAAGAQQYNCLLSSFEYIFTQCSTEASLASEHKLFAFQCAIDVITDLLIITYPIIMLWHVRVPLKKKLALMSLFSLTVIVMGTVIARVSVIPTTDSQADVSWLYLWYNLEMSVTLLVSSLAAFRQLYVTKSNNTRPPRTQSSGTSTFLRRLFLNDRF</sequence>
<dbReference type="Pfam" id="PF20684">
    <property type="entry name" value="Fung_rhodopsin"/>
    <property type="match status" value="1"/>
</dbReference>
<feature type="transmembrane region" description="Helical" evidence="6">
    <location>
        <begin position="137"/>
        <end position="155"/>
    </location>
</feature>
<dbReference type="InterPro" id="IPR052337">
    <property type="entry name" value="SAT4-like"/>
</dbReference>
<evidence type="ECO:0000256" key="4">
    <source>
        <dbReference type="ARBA" id="ARBA00023136"/>
    </source>
</evidence>
<feature type="domain" description="Rhodopsin" evidence="7">
    <location>
        <begin position="33"/>
        <end position="277"/>
    </location>
</feature>
<feature type="transmembrane region" description="Helical" evidence="6">
    <location>
        <begin position="253"/>
        <end position="273"/>
    </location>
</feature>
<dbReference type="PANTHER" id="PTHR33048">
    <property type="entry name" value="PTH11-LIKE INTEGRAL MEMBRANE PROTEIN (AFU_ORTHOLOGUE AFUA_5G11245)"/>
    <property type="match status" value="1"/>
</dbReference>
<dbReference type="OrthoDB" id="444631at2759"/>
<evidence type="ECO:0000256" key="5">
    <source>
        <dbReference type="ARBA" id="ARBA00038359"/>
    </source>
</evidence>
<evidence type="ECO:0000313" key="8">
    <source>
        <dbReference type="EMBL" id="KAF2851332.1"/>
    </source>
</evidence>
<keyword evidence="2 6" id="KW-0812">Transmembrane</keyword>
<evidence type="ECO:0000256" key="3">
    <source>
        <dbReference type="ARBA" id="ARBA00022989"/>
    </source>
</evidence>
<name>A0A6A7B7W2_9PLEO</name>
<organism evidence="8 9">
    <name type="scientific">Plenodomus tracheiphilus IPT5</name>
    <dbReference type="NCBI Taxonomy" id="1408161"/>
    <lineage>
        <taxon>Eukaryota</taxon>
        <taxon>Fungi</taxon>
        <taxon>Dikarya</taxon>
        <taxon>Ascomycota</taxon>
        <taxon>Pezizomycotina</taxon>
        <taxon>Dothideomycetes</taxon>
        <taxon>Pleosporomycetidae</taxon>
        <taxon>Pleosporales</taxon>
        <taxon>Pleosporineae</taxon>
        <taxon>Leptosphaeriaceae</taxon>
        <taxon>Plenodomus</taxon>
    </lineage>
</organism>
<protein>
    <recommendedName>
        <fullName evidence="7">Rhodopsin domain-containing protein</fullName>
    </recommendedName>
</protein>
<keyword evidence="9" id="KW-1185">Reference proteome</keyword>
<dbReference type="InterPro" id="IPR049326">
    <property type="entry name" value="Rhodopsin_dom_fungi"/>
</dbReference>
<feature type="transmembrane region" description="Helical" evidence="6">
    <location>
        <begin position="15"/>
        <end position="37"/>
    </location>
</feature>
<feature type="transmembrane region" description="Helical" evidence="6">
    <location>
        <begin position="49"/>
        <end position="69"/>
    </location>
</feature>
<keyword evidence="3 6" id="KW-1133">Transmembrane helix</keyword>
<feature type="transmembrane region" description="Helical" evidence="6">
    <location>
        <begin position="185"/>
        <end position="208"/>
    </location>
</feature>
<evidence type="ECO:0000313" key="9">
    <source>
        <dbReference type="Proteomes" id="UP000799423"/>
    </source>
</evidence>
<feature type="transmembrane region" description="Helical" evidence="6">
    <location>
        <begin position="220"/>
        <end position="241"/>
    </location>
</feature>
<feature type="transmembrane region" description="Helical" evidence="6">
    <location>
        <begin position="103"/>
        <end position="125"/>
    </location>
</feature>
<reference evidence="8" key="1">
    <citation type="submission" date="2020-01" db="EMBL/GenBank/DDBJ databases">
        <authorList>
            <consortium name="DOE Joint Genome Institute"/>
            <person name="Haridas S."/>
            <person name="Albert R."/>
            <person name="Binder M."/>
            <person name="Bloem J."/>
            <person name="Labutti K."/>
            <person name="Salamov A."/>
            <person name="Andreopoulos B."/>
            <person name="Baker S.E."/>
            <person name="Barry K."/>
            <person name="Bills G."/>
            <person name="Bluhm B.H."/>
            <person name="Cannon C."/>
            <person name="Castanera R."/>
            <person name="Culley D.E."/>
            <person name="Daum C."/>
            <person name="Ezra D."/>
            <person name="Gonzalez J.B."/>
            <person name="Henrissat B."/>
            <person name="Kuo A."/>
            <person name="Liang C."/>
            <person name="Lipzen A."/>
            <person name="Lutzoni F."/>
            <person name="Magnuson J."/>
            <person name="Mondo S."/>
            <person name="Nolan M."/>
            <person name="Ohm R."/>
            <person name="Pangilinan J."/>
            <person name="Park H.-J."/>
            <person name="Ramirez L."/>
            <person name="Alfaro M."/>
            <person name="Sun H."/>
            <person name="Tritt A."/>
            <person name="Yoshinaga Y."/>
            <person name="Zwiers L.-H."/>
            <person name="Turgeon B.G."/>
            <person name="Goodwin S.B."/>
            <person name="Spatafora J.W."/>
            <person name="Crous P.W."/>
            <person name="Grigoriev I.V."/>
        </authorList>
    </citation>
    <scope>NUCLEOTIDE SEQUENCE</scope>
    <source>
        <strain evidence="8">IPT5</strain>
    </source>
</reference>
<comment type="subcellular location">
    <subcellularLocation>
        <location evidence="1">Membrane</location>
        <topology evidence="1">Multi-pass membrane protein</topology>
    </subcellularLocation>
</comment>
<proteinExistence type="inferred from homology"/>